<sequence length="196" mass="22096">MASEDNEADGPPIDTSENTKDWMTAIGKQFGSLDRDRRGLPPSMSSGDRALLRRMNLKRERTVDGAVIKLLTEAKIPPHVQRHDFQRWRMIAHIAAILSGTGKLTAHASRRRLGAVLNEADYSENRLLRLLSTRGEALYDQVYRATRVIAQKGKQPVDLWMLYHLLGTDQKQAEEARIQIAKDYYAAEAADKGDVK</sequence>
<accession>A0A0A1WAW7</accession>
<proteinExistence type="predicted"/>
<dbReference type="Proteomes" id="UP000032305">
    <property type="component" value="Unassembled WGS sequence"/>
</dbReference>
<protein>
    <submittedName>
        <fullName evidence="2">Putative CRISPR-associated protein</fullName>
    </submittedName>
</protein>
<gene>
    <name evidence="2" type="ORF">SP5_076_00890</name>
</gene>
<dbReference type="InterPro" id="IPR038287">
    <property type="entry name" value="Cse2_sf"/>
</dbReference>
<feature type="region of interest" description="Disordered" evidence="1">
    <location>
        <begin position="1"/>
        <end position="21"/>
    </location>
</feature>
<dbReference type="RefSeq" id="WP_217995704.1">
    <property type="nucleotide sequence ID" value="NZ_BBPI01000076.1"/>
</dbReference>
<organism evidence="2 3">
    <name type="scientific">Sphingomonas parapaucimobilis NBRC 15100</name>
    <dbReference type="NCBI Taxonomy" id="1219049"/>
    <lineage>
        <taxon>Bacteria</taxon>
        <taxon>Pseudomonadati</taxon>
        <taxon>Pseudomonadota</taxon>
        <taxon>Alphaproteobacteria</taxon>
        <taxon>Sphingomonadales</taxon>
        <taxon>Sphingomonadaceae</taxon>
        <taxon>Sphingomonas</taxon>
    </lineage>
</organism>
<evidence type="ECO:0000313" key="2">
    <source>
        <dbReference type="EMBL" id="GAM02307.1"/>
    </source>
</evidence>
<reference evidence="2 3" key="1">
    <citation type="submission" date="2014-11" db="EMBL/GenBank/DDBJ databases">
        <title>Whole genome shotgun sequence of Sphingomonas parapaucimobilis NBRC 15100.</title>
        <authorList>
            <person name="Katano-Makiyama Y."/>
            <person name="Hosoyama A."/>
            <person name="Hashimoto M."/>
            <person name="Hosoyama Y."/>
            <person name="Noguchi M."/>
            <person name="Numata M."/>
            <person name="Tsuchikane K."/>
            <person name="Hirakata S."/>
            <person name="Uohara A."/>
            <person name="Shimodaira J."/>
            <person name="Ohji S."/>
            <person name="Ichikawa N."/>
            <person name="Kimura A."/>
            <person name="Yamazoe A."/>
            <person name="Fujita N."/>
        </authorList>
    </citation>
    <scope>NUCLEOTIDE SEQUENCE [LARGE SCALE GENOMIC DNA]</scope>
    <source>
        <strain evidence="2 3">NBRC 15100</strain>
    </source>
</reference>
<comment type="caution">
    <text evidence="2">The sequence shown here is derived from an EMBL/GenBank/DDBJ whole genome shotgun (WGS) entry which is preliminary data.</text>
</comment>
<dbReference type="InterPro" id="IPR013382">
    <property type="entry name" value="CRISPR-assoc_prot_Cse2"/>
</dbReference>
<dbReference type="eggNOG" id="ENOG5031N9F">
    <property type="taxonomic scope" value="Bacteria"/>
</dbReference>
<dbReference type="AlphaFoldDB" id="A0A0A1WAW7"/>
<evidence type="ECO:0000256" key="1">
    <source>
        <dbReference type="SAM" id="MobiDB-lite"/>
    </source>
</evidence>
<dbReference type="Gene3D" id="1.10.520.40">
    <property type="entry name" value="CRISPR-associated protein Cse2"/>
    <property type="match status" value="1"/>
</dbReference>
<name>A0A0A1WAW7_9SPHN</name>
<keyword evidence="3" id="KW-1185">Reference proteome</keyword>
<dbReference type="Pfam" id="PF09485">
    <property type="entry name" value="CRISPR_Cse2"/>
    <property type="match status" value="1"/>
</dbReference>
<evidence type="ECO:0000313" key="3">
    <source>
        <dbReference type="Proteomes" id="UP000032305"/>
    </source>
</evidence>
<dbReference type="NCBIfam" id="TIGR02548">
    <property type="entry name" value="casB_cse2"/>
    <property type="match status" value="1"/>
</dbReference>
<dbReference type="EMBL" id="BBPI01000076">
    <property type="protein sequence ID" value="GAM02307.1"/>
    <property type="molecule type" value="Genomic_DNA"/>
</dbReference>